<evidence type="ECO:0000313" key="3">
    <source>
        <dbReference type="EMBL" id="QOK22028.1"/>
    </source>
</evidence>
<evidence type="ECO:0000256" key="1">
    <source>
        <dbReference type="SAM" id="Phobius"/>
    </source>
</evidence>
<dbReference type="Proteomes" id="UP000593998">
    <property type="component" value="Chromosome"/>
</dbReference>
<proteinExistence type="predicted"/>
<dbReference type="InterPro" id="IPR036938">
    <property type="entry name" value="PAP2/HPO_sf"/>
</dbReference>
<dbReference type="Gene3D" id="1.20.144.10">
    <property type="entry name" value="Phosphatidic acid phosphatase type 2/haloperoxidase"/>
    <property type="match status" value="1"/>
</dbReference>
<feature type="transmembrane region" description="Helical" evidence="1">
    <location>
        <begin position="167"/>
        <end position="187"/>
    </location>
</feature>
<feature type="transmembrane region" description="Helical" evidence="1">
    <location>
        <begin position="113"/>
        <end position="132"/>
    </location>
</feature>
<feature type="domain" description="Phosphatidic acid phosphatase type 2/haloperoxidase" evidence="2">
    <location>
        <begin position="102"/>
        <end position="188"/>
    </location>
</feature>
<evidence type="ECO:0000313" key="4">
    <source>
        <dbReference type="Proteomes" id="UP000593998"/>
    </source>
</evidence>
<name>A0A7L9IXK6_9MICO</name>
<dbReference type="Pfam" id="PF01569">
    <property type="entry name" value="PAP2"/>
    <property type="match status" value="1"/>
</dbReference>
<keyword evidence="1" id="KW-1133">Transmembrane helix</keyword>
<accession>A0A7L9IXK6</accession>
<gene>
    <name evidence="3" type="ORF">IGS73_13055</name>
</gene>
<dbReference type="EMBL" id="CP062789">
    <property type="protein sequence ID" value="QOK22028.1"/>
    <property type="molecule type" value="Genomic_DNA"/>
</dbReference>
<dbReference type="SUPFAM" id="SSF48317">
    <property type="entry name" value="Acid phosphatase/Vanadium-dependent haloperoxidase"/>
    <property type="match status" value="1"/>
</dbReference>
<dbReference type="RefSeq" id="WP_192910661.1">
    <property type="nucleotide sequence ID" value="NZ_CP062789.1"/>
</dbReference>
<protein>
    <submittedName>
        <fullName evidence="3">Phosphatase PAP2 family protein</fullName>
    </submittedName>
</protein>
<dbReference type="InterPro" id="IPR000326">
    <property type="entry name" value="PAP2/HPO"/>
</dbReference>
<feature type="transmembrane region" description="Helical" evidence="1">
    <location>
        <begin position="139"/>
        <end position="161"/>
    </location>
</feature>
<dbReference type="AlphaFoldDB" id="A0A7L9IXK6"/>
<keyword evidence="1" id="KW-0812">Transmembrane</keyword>
<feature type="transmembrane region" description="Helical" evidence="1">
    <location>
        <begin position="74"/>
        <end position="93"/>
    </location>
</feature>
<sequence length="202" mass="21329">MLCALGAVGTYVVGVLTEPGQRIDVEIFGWAQRLHVGLVGDALPSLARRVLPAVMAIVALGCGFRSLVQGRTRLVVQCLALVVGSTSLCWLLREHVLGRPYYGDQYSYLHNTFPSTHVALVVSLCAAVWLLARPTSRSLSLALALALALALVLVVVLALLGNVVGHAHRPSDVLGSLLVVAACALLVRRRDSPPSSGSGRLP</sequence>
<keyword evidence="1" id="KW-0472">Membrane</keyword>
<organism evidence="3 4">
    <name type="scientific">Janibacter indicus</name>
    <dbReference type="NCBI Taxonomy" id="857417"/>
    <lineage>
        <taxon>Bacteria</taxon>
        <taxon>Bacillati</taxon>
        <taxon>Actinomycetota</taxon>
        <taxon>Actinomycetes</taxon>
        <taxon>Micrococcales</taxon>
        <taxon>Intrasporangiaceae</taxon>
        <taxon>Janibacter</taxon>
    </lineage>
</organism>
<feature type="transmembrane region" description="Helical" evidence="1">
    <location>
        <begin position="50"/>
        <end position="67"/>
    </location>
</feature>
<reference evidence="3 4" key="1">
    <citation type="submission" date="2020-10" db="EMBL/GenBank/DDBJ databases">
        <title>Janibacter indicus TT2 genome sequence.</title>
        <authorList>
            <person name="Lee K."/>
            <person name="Ganzorig M."/>
        </authorList>
    </citation>
    <scope>NUCLEOTIDE SEQUENCE [LARGE SCALE GENOMIC DNA]</scope>
    <source>
        <strain evidence="3 4">TT2</strain>
    </source>
</reference>
<evidence type="ECO:0000259" key="2">
    <source>
        <dbReference type="Pfam" id="PF01569"/>
    </source>
</evidence>